<protein>
    <recommendedName>
        <fullName evidence="8">Nicotinamidase</fullName>
        <ecNumber evidence="6">3.5.1.19</ecNumber>
    </recommendedName>
    <alternativeName>
        <fullName evidence="7">Nicotinamide deamidase</fullName>
    </alternativeName>
</protein>
<evidence type="ECO:0000256" key="1">
    <source>
        <dbReference type="ARBA" id="ARBA00006336"/>
    </source>
</evidence>
<dbReference type="NCBIfam" id="NF008623">
    <property type="entry name" value="PRK11609.1"/>
    <property type="match status" value="1"/>
</dbReference>
<dbReference type="CDD" id="cd01011">
    <property type="entry name" value="nicotinamidase"/>
    <property type="match status" value="1"/>
</dbReference>
<proteinExistence type="inferred from homology"/>
<evidence type="ECO:0000256" key="3">
    <source>
        <dbReference type="ARBA" id="ARBA00022723"/>
    </source>
</evidence>
<dbReference type="InterPro" id="IPR036380">
    <property type="entry name" value="Isochorismatase-like_sf"/>
</dbReference>
<dbReference type="OrthoDB" id="9791276at2"/>
<keyword evidence="2" id="KW-0662">Pyridine nucleotide biosynthesis</keyword>
<organism evidence="10 11">
    <name type="scientific">Albimonas donghaensis</name>
    <dbReference type="NCBI Taxonomy" id="356660"/>
    <lineage>
        <taxon>Bacteria</taxon>
        <taxon>Pseudomonadati</taxon>
        <taxon>Pseudomonadota</taxon>
        <taxon>Alphaproteobacteria</taxon>
        <taxon>Rhodobacterales</taxon>
        <taxon>Paracoccaceae</taxon>
        <taxon>Albimonas</taxon>
    </lineage>
</organism>
<dbReference type="Proteomes" id="UP000199118">
    <property type="component" value="Unassembled WGS sequence"/>
</dbReference>
<dbReference type="FunFam" id="3.40.50.850:FF:000006">
    <property type="entry name" value="Bifunctional pyrazinamidase/nicotinamidase"/>
    <property type="match status" value="1"/>
</dbReference>
<evidence type="ECO:0000313" key="10">
    <source>
        <dbReference type="EMBL" id="SDW68747.1"/>
    </source>
</evidence>
<dbReference type="Pfam" id="PF00857">
    <property type="entry name" value="Isochorismatase"/>
    <property type="match status" value="1"/>
</dbReference>
<comment type="pathway">
    <text evidence="5">Cofactor biosynthesis; nicotinate biosynthesis; nicotinate from nicotinamide: step 1/1.</text>
</comment>
<evidence type="ECO:0000256" key="6">
    <source>
        <dbReference type="ARBA" id="ARBA00039017"/>
    </source>
</evidence>
<evidence type="ECO:0000256" key="7">
    <source>
        <dbReference type="ARBA" id="ARBA00043224"/>
    </source>
</evidence>
<comment type="similarity">
    <text evidence="1">Belongs to the isochorismatase family.</text>
</comment>
<dbReference type="PANTHER" id="PTHR11080:SF2">
    <property type="entry name" value="LD05707P"/>
    <property type="match status" value="1"/>
</dbReference>
<evidence type="ECO:0000313" key="11">
    <source>
        <dbReference type="Proteomes" id="UP000199118"/>
    </source>
</evidence>
<dbReference type="InterPro" id="IPR000868">
    <property type="entry name" value="Isochorismatase-like_dom"/>
</dbReference>
<feature type="domain" description="Isochorismatase-like" evidence="9">
    <location>
        <begin position="7"/>
        <end position="200"/>
    </location>
</feature>
<keyword evidence="11" id="KW-1185">Reference proteome</keyword>
<dbReference type="Gene3D" id="3.40.50.850">
    <property type="entry name" value="Isochorismatase-like"/>
    <property type="match status" value="1"/>
</dbReference>
<dbReference type="EC" id="3.5.1.19" evidence="6"/>
<evidence type="ECO:0000256" key="5">
    <source>
        <dbReference type="ARBA" id="ARBA00037900"/>
    </source>
</evidence>
<evidence type="ECO:0000256" key="2">
    <source>
        <dbReference type="ARBA" id="ARBA00022642"/>
    </source>
</evidence>
<dbReference type="GO" id="GO:0046872">
    <property type="term" value="F:metal ion binding"/>
    <property type="evidence" value="ECO:0007669"/>
    <property type="project" value="UniProtKB-KW"/>
</dbReference>
<dbReference type="STRING" id="356660.SAMN05444336_10298"/>
<gene>
    <name evidence="10" type="ORF">SAMN05444336_10298</name>
</gene>
<evidence type="ECO:0000259" key="9">
    <source>
        <dbReference type="Pfam" id="PF00857"/>
    </source>
</evidence>
<dbReference type="GO" id="GO:0008936">
    <property type="term" value="F:nicotinamidase activity"/>
    <property type="evidence" value="ECO:0007669"/>
    <property type="project" value="UniProtKB-EC"/>
</dbReference>
<reference evidence="10 11" key="1">
    <citation type="submission" date="2016-10" db="EMBL/GenBank/DDBJ databases">
        <authorList>
            <person name="de Groot N.N."/>
        </authorList>
    </citation>
    <scope>NUCLEOTIDE SEQUENCE [LARGE SCALE GENOMIC DNA]</scope>
    <source>
        <strain evidence="10 11">DSM 17890</strain>
    </source>
</reference>
<dbReference type="InterPro" id="IPR052347">
    <property type="entry name" value="Isochorismatase_Nicotinamidase"/>
</dbReference>
<accession>A0A1H2VKC6</accession>
<dbReference type="EMBL" id="FNMZ01000002">
    <property type="protein sequence ID" value="SDW68747.1"/>
    <property type="molecule type" value="Genomic_DNA"/>
</dbReference>
<name>A0A1H2VKC6_9RHOB</name>
<dbReference type="AlphaFoldDB" id="A0A1H2VKC6"/>
<dbReference type="RefSeq" id="WP_092680381.1">
    <property type="nucleotide sequence ID" value="NZ_FNMZ01000002.1"/>
</dbReference>
<evidence type="ECO:0000256" key="8">
    <source>
        <dbReference type="ARBA" id="ARBA00072277"/>
    </source>
</evidence>
<keyword evidence="4" id="KW-0378">Hydrolase</keyword>
<keyword evidence="3" id="KW-0479">Metal-binding</keyword>
<dbReference type="GO" id="GO:0019363">
    <property type="term" value="P:pyridine nucleotide biosynthetic process"/>
    <property type="evidence" value="ECO:0007669"/>
    <property type="project" value="UniProtKB-KW"/>
</dbReference>
<dbReference type="PANTHER" id="PTHR11080">
    <property type="entry name" value="PYRAZINAMIDASE/NICOTINAMIDASE"/>
    <property type="match status" value="1"/>
</dbReference>
<dbReference type="SUPFAM" id="SSF52499">
    <property type="entry name" value="Isochorismatase-like hydrolases"/>
    <property type="match status" value="1"/>
</dbReference>
<sequence length="202" mass="21435">MRPDSHALIVIDAQVDFCPGGRLAVADGDAVMPPINALMADFPSVVLSQDWHPADHASFADNHPCKAPFETVEAPYGTQVLWPAHCVQGTAGAEFHPALNANRADLVLRKGFRPGIDSYSAFQENDRATPTGLAGYLRERGLTDLTFVGLATDFCVRWSAVDAVASGFRASVILDACRAIDLDGSLDAALAEMRGAGVEILG</sequence>
<evidence type="ECO:0000256" key="4">
    <source>
        <dbReference type="ARBA" id="ARBA00022801"/>
    </source>
</evidence>